<dbReference type="CDD" id="cd05403">
    <property type="entry name" value="NT_KNTase_like"/>
    <property type="match status" value="1"/>
</dbReference>
<evidence type="ECO:0000313" key="2">
    <source>
        <dbReference type="Proteomes" id="UP000199017"/>
    </source>
</evidence>
<proteinExistence type="predicted"/>
<keyword evidence="2" id="KW-1185">Reference proteome</keyword>
<dbReference type="EMBL" id="FNDU01000020">
    <property type="protein sequence ID" value="SDJ04431.1"/>
    <property type="molecule type" value="Genomic_DNA"/>
</dbReference>
<protein>
    <recommendedName>
        <fullName evidence="3">Nucleotidyltransferase domain-containing protein</fullName>
    </recommendedName>
</protein>
<dbReference type="OrthoDB" id="43980at2"/>
<dbReference type="AlphaFoldDB" id="A0A1G8QID4"/>
<dbReference type="Gene3D" id="3.30.460.10">
    <property type="entry name" value="Beta Polymerase, domain 2"/>
    <property type="match status" value="1"/>
</dbReference>
<evidence type="ECO:0000313" key="1">
    <source>
        <dbReference type="EMBL" id="SDJ04431.1"/>
    </source>
</evidence>
<gene>
    <name evidence="1" type="ORF">SAMN05216352_12013</name>
</gene>
<dbReference type="InterPro" id="IPR043519">
    <property type="entry name" value="NT_sf"/>
</dbReference>
<accession>A0A1G8QID4</accession>
<dbReference type="Proteomes" id="UP000199017">
    <property type="component" value="Unassembled WGS sequence"/>
</dbReference>
<name>A0A1G8QID4_9BACI</name>
<reference evidence="1 2" key="1">
    <citation type="submission" date="2016-10" db="EMBL/GenBank/DDBJ databases">
        <authorList>
            <person name="de Groot N.N."/>
        </authorList>
    </citation>
    <scope>NUCLEOTIDE SEQUENCE [LARGE SCALE GENOMIC DNA]</scope>
    <source>
        <strain evidence="2">P4B,CCM 7963,CECT 7998,DSM 25260,IBRC-M 10614,KCTC 13821</strain>
    </source>
</reference>
<dbReference type="RefSeq" id="WP_091587826.1">
    <property type="nucleotide sequence ID" value="NZ_FNDU01000020.1"/>
</dbReference>
<sequence length="235" mass="27116">MKMAEKTAARHFIQQSFPHCNVAFLGGSAASGELTEHSDLDVVILDETQSSSFRQCFCCFQWKIEAFVYNRTSLSFAFEMSRIEGIPSILRMCAEGIILKDDGSALEIQDKAKECIRNGPFEWVEEKQEHMRFMITDLLDDLNSCTDDKEKIFVAIKLFDLVSEFVLRADGHWIGQGKWMYRSLFQYDSHLCERYVEGFHTFMKTGNSEALSTLTDKVLERHGGRLFEGYKESFY</sequence>
<dbReference type="SUPFAM" id="SSF81301">
    <property type="entry name" value="Nucleotidyltransferase"/>
    <property type="match status" value="1"/>
</dbReference>
<organism evidence="1 2">
    <name type="scientific">Alteribacillus bidgolensis</name>
    <dbReference type="NCBI Taxonomy" id="930129"/>
    <lineage>
        <taxon>Bacteria</taxon>
        <taxon>Bacillati</taxon>
        <taxon>Bacillota</taxon>
        <taxon>Bacilli</taxon>
        <taxon>Bacillales</taxon>
        <taxon>Bacillaceae</taxon>
        <taxon>Alteribacillus</taxon>
    </lineage>
</organism>
<dbReference type="STRING" id="930129.SAMN05216352_12013"/>
<evidence type="ECO:0008006" key="3">
    <source>
        <dbReference type="Google" id="ProtNLM"/>
    </source>
</evidence>